<evidence type="ECO:0000313" key="1">
    <source>
        <dbReference type="EMBL" id="KRM96281.1"/>
    </source>
</evidence>
<dbReference type="PATRIC" id="fig|1423725.3.peg.581"/>
<name>A0A0R2D6P2_9LACO</name>
<gene>
    <name evidence="1" type="ORF">FC19_GL000562</name>
</gene>
<keyword evidence="2" id="KW-1185">Reference proteome</keyword>
<dbReference type="EMBL" id="AYZD01000015">
    <property type="protein sequence ID" value="KRM96281.1"/>
    <property type="molecule type" value="Genomic_DNA"/>
</dbReference>
<comment type="caution">
    <text evidence="1">The sequence shown here is derived from an EMBL/GenBank/DDBJ whole genome shotgun (WGS) entry which is preliminary data.</text>
</comment>
<proteinExistence type="predicted"/>
<dbReference type="Proteomes" id="UP000051015">
    <property type="component" value="Unassembled WGS sequence"/>
</dbReference>
<protein>
    <submittedName>
        <fullName evidence="1">Uncharacterized protein</fullName>
    </submittedName>
</protein>
<evidence type="ECO:0000313" key="2">
    <source>
        <dbReference type="Proteomes" id="UP000051015"/>
    </source>
</evidence>
<organism evidence="1 2">
    <name type="scientific">Liquorilactobacillus aquaticus DSM 21051</name>
    <dbReference type="NCBI Taxonomy" id="1423725"/>
    <lineage>
        <taxon>Bacteria</taxon>
        <taxon>Bacillati</taxon>
        <taxon>Bacillota</taxon>
        <taxon>Bacilli</taxon>
        <taxon>Lactobacillales</taxon>
        <taxon>Lactobacillaceae</taxon>
        <taxon>Liquorilactobacillus</taxon>
    </lineage>
</organism>
<sequence>MAFQINGPWGNTEIFYILNQEINLIKKIDLYPIYFFNDQIKTSQLLIKLTKQKVKD</sequence>
<dbReference type="AlphaFoldDB" id="A0A0R2D6P2"/>
<accession>A0A0R2D6P2</accession>
<reference evidence="1 2" key="1">
    <citation type="journal article" date="2015" name="Genome Announc.">
        <title>Expanding the biotechnology potential of lactobacilli through comparative genomics of 213 strains and associated genera.</title>
        <authorList>
            <person name="Sun Z."/>
            <person name="Harris H.M."/>
            <person name="McCann A."/>
            <person name="Guo C."/>
            <person name="Argimon S."/>
            <person name="Zhang W."/>
            <person name="Yang X."/>
            <person name="Jeffery I.B."/>
            <person name="Cooney J.C."/>
            <person name="Kagawa T.F."/>
            <person name="Liu W."/>
            <person name="Song Y."/>
            <person name="Salvetti E."/>
            <person name="Wrobel A."/>
            <person name="Rasinkangas P."/>
            <person name="Parkhill J."/>
            <person name="Rea M.C."/>
            <person name="O'Sullivan O."/>
            <person name="Ritari J."/>
            <person name="Douillard F.P."/>
            <person name="Paul Ross R."/>
            <person name="Yang R."/>
            <person name="Briner A.E."/>
            <person name="Felis G.E."/>
            <person name="de Vos W.M."/>
            <person name="Barrangou R."/>
            <person name="Klaenhammer T.R."/>
            <person name="Caufield P.W."/>
            <person name="Cui Y."/>
            <person name="Zhang H."/>
            <person name="O'Toole P.W."/>
        </authorList>
    </citation>
    <scope>NUCLEOTIDE SEQUENCE [LARGE SCALE GENOMIC DNA]</scope>
    <source>
        <strain evidence="1 2">DSM 21051</strain>
    </source>
</reference>